<feature type="compositionally biased region" description="Low complexity" evidence="1">
    <location>
        <begin position="126"/>
        <end position="153"/>
    </location>
</feature>
<feature type="compositionally biased region" description="Basic residues" evidence="1">
    <location>
        <begin position="188"/>
        <end position="198"/>
    </location>
</feature>
<dbReference type="AlphaFoldDB" id="A0A2K3D3S9"/>
<dbReference type="ExpressionAtlas" id="A0A2K3D3S9">
    <property type="expression patterns" value="baseline and differential"/>
</dbReference>
<dbReference type="OMA" id="PAYTHEP"/>
<accession>A0A2K3D3S9</accession>
<evidence type="ECO:0000256" key="1">
    <source>
        <dbReference type="SAM" id="MobiDB-lite"/>
    </source>
</evidence>
<feature type="compositionally biased region" description="Low complexity" evidence="1">
    <location>
        <begin position="166"/>
        <end position="181"/>
    </location>
</feature>
<feature type="region of interest" description="Disordered" evidence="1">
    <location>
        <begin position="32"/>
        <end position="212"/>
    </location>
</feature>
<dbReference type="OrthoDB" id="544471at2759"/>
<organism evidence="2 3">
    <name type="scientific">Chlamydomonas reinhardtii</name>
    <name type="common">Chlamydomonas smithii</name>
    <dbReference type="NCBI Taxonomy" id="3055"/>
    <lineage>
        <taxon>Eukaryota</taxon>
        <taxon>Viridiplantae</taxon>
        <taxon>Chlorophyta</taxon>
        <taxon>core chlorophytes</taxon>
        <taxon>Chlorophyceae</taxon>
        <taxon>CS clade</taxon>
        <taxon>Chlamydomonadales</taxon>
        <taxon>Chlamydomonadaceae</taxon>
        <taxon>Chlamydomonas</taxon>
    </lineage>
</organism>
<feature type="region of interest" description="Disordered" evidence="1">
    <location>
        <begin position="561"/>
        <end position="585"/>
    </location>
</feature>
<dbReference type="GeneID" id="5728768"/>
<dbReference type="InParanoid" id="A0A2K3D3S9"/>
<dbReference type="KEGG" id="cre:CHLRE_12g515700v5"/>
<feature type="compositionally biased region" description="Low complexity" evidence="1">
    <location>
        <begin position="32"/>
        <end position="42"/>
    </location>
</feature>
<dbReference type="Gramene" id="PNW75171">
    <property type="protein sequence ID" value="PNW75171"/>
    <property type="gene ID" value="CHLRE_12g515700v5"/>
</dbReference>
<keyword evidence="3" id="KW-1185">Reference proteome</keyword>
<feature type="compositionally biased region" description="Low complexity" evidence="1">
    <location>
        <begin position="564"/>
        <end position="585"/>
    </location>
</feature>
<sequence length="585" mass="62380">MLLRLRQALPLLQTFNRWSAIAPIPRFRSFPAASSAADSDSALPAVDGASGEPPKPKRTRRATSAAAAVPSGSSDDVPVAKKRASRKTAATDSATEAGLDPSSGPSEDDAEAAAAVPKKRASCRKAQAAEPGEEAAASASGVAEVGGDSAAAAKPKVTRTRRTKVAAETVAEGGPEAAAAPDGELQAPKKRVSRRKAAVKSSSQEDGEEESITIRSLPYEECLVLPRQAEALLVVLGLRPPAYTHEPAPEGSSSASTSSSRRASAPGTPLRNVLELAEFEGRPKLDRYAEPLLLAQYQGLLGDSPDYLYDMFLLDAGPPHLDSDVMRAAAVEAARAVGQASGRTNKAVYARVWANLEAKVGPDELYKQERRLTDAQIELFLLDWSSSLIAGQGQANTRTYLAQRCAALTLKSSVNIERLHLYANKGYNLLDLKVLAGVSIKTPMSALLDGLKAGVALPRQRLLDDFRLGEDTGLGSRLHELFRLVRSHAADSAEPGSSSYYNTLRGKLNTMPEVAAMVREQERRWQTETSGSGEDLTTNQLRLLFHLERLDRFKAEYQARLAEQQQPQAAGSGQGQAVPPGGFSA</sequence>
<dbReference type="EMBL" id="CM008973">
    <property type="protein sequence ID" value="PNW75171.1"/>
    <property type="molecule type" value="Genomic_DNA"/>
</dbReference>
<protein>
    <submittedName>
        <fullName evidence="2">Uncharacterized protein</fullName>
    </submittedName>
</protein>
<dbReference type="PaxDb" id="3055-EDO96507"/>
<gene>
    <name evidence="2" type="ORF">CHLRE_12g515700v5</name>
</gene>
<name>A0A2K3D3S9_CHLRE</name>
<feature type="region of interest" description="Disordered" evidence="1">
    <location>
        <begin position="245"/>
        <end position="269"/>
    </location>
</feature>
<dbReference type="Proteomes" id="UP000006906">
    <property type="component" value="Chromosome 12"/>
</dbReference>
<evidence type="ECO:0000313" key="2">
    <source>
        <dbReference type="EMBL" id="PNW75171.1"/>
    </source>
</evidence>
<proteinExistence type="predicted"/>
<dbReference type="RefSeq" id="XP_001703211.2">
    <property type="nucleotide sequence ID" value="XM_001703159.2"/>
</dbReference>
<reference evidence="2 3" key="1">
    <citation type="journal article" date="2007" name="Science">
        <title>The Chlamydomonas genome reveals the evolution of key animal and plant functions.</title>
        <authorList>
            <person name="Merchant S.S."/>
            <person name="Prochnik S.E."/>
            <person name="Vallon O."/>
            <person name="Harris E.H."/>
            <person name="Karpowicz S.J."/>
            <person name="Witman G.B."/>
            <person name="Terry A."/>
            <person name="Salamov A."/>
            <person name="Fritz-Laylin L.K."/>
            <person name="Marechal-Drouard L."/>
            <person name="Marshall W.F."/>
            <person name="Qu L.H."/>
            <person name="Nelson D.R."/>
            <person name="Sanderfoot A.A."/>
            <person name="Spalding M.H."/>
            <person name="Kapitonov V.V."/>
            <person name="Ren Q."/>
            <person name="Ferris P."/>
            <person name="Lindquist E."/>
            <person name="Shapiro H."/>
            <person name="Lucas S.M."/>
            <person name="Grimwood J."/>
            <person name="Schmutz J."/>
            <person name="Cardol P."/>
            <person name="Cerutti H."/>
            <person name="Chanfreau G."/>
            <person name="Chen C.L."/>
            <person name="Cognat V."/>
            <person name="Croft M.T."/>
            <person name="Dent R."/>
            <person name="Dutcher S."/>
            <person name="Fernandez E."/>
            <person name="Fukuzawa H."/>
            <person name="Gonzalez-Ballester D."/>
            <person name="Gonzalez-Halphen D."/>
            <person name="Hallmann A."/>
            <person name="Hanikenne M."/>
            <person name="Hippler M."/>
            <person name="Inwood W."/>
            <person name="Jabbari K."/>
            <person name="Kalanon M."/>
            <person name="Kuras R."/>
            <person name="Lefebvre P.A."/>
            <person name="Lemaire S.D."/>
            <person name="Lobanov A.V."/>
            <person name="Lohr M."/>
            <person name="Manuell A."/>
            <person name="Meier I."/>
            <person name="Mets L."/>
            <person name="Mittag M."/>
            <person name="Mittelmeier T."/>
            <person name="Moroney J.V."/>
            <person name="Moseley J."/>
            <person name="Napoli C."/>
            <person name="Nedelcu A.M."/>
            <person name="Niyogi K."/>
            <person name="Novoselov S.V."/>
            <person name="Paulsen I.T."/>
            <person name="Pazour G."/>
            <person name="Purton S."/>
            <person name="Ral J.P."/>
            <person name="Riano-Pachon D.M."/>
            <person name="Riekhof W."/>
            <person name="Rymarquis L."/>
            <person name="Schroda M."/>
            <person name="Stern D."/>
            <person name="Umen J."/>
            <person name="Willows R."/>
            <person name="Wilson N."/>
            <person name="Zimmer S.L."/>
            <person name="Allmer J."/>
            <person name="Balk J."/>
            <person name="Bisova K."/>
            <person name="Chen C.J."/>
            <person name="Elias M."/>
            <person name="Gendler K."/>
            <person name="Hauser C."/>
            <person name="Lamb M.R."/>
            <person name="Ledford H."/>
            <person name="Long J.C."/>
            <person name="Minagawa J."/>
            <person name="Page M.D."/>
            <person name="Pan J."/>
            <person name="Pootakham W."/>
            <person name="Roje S."/>
            <person name="Rose A."/>
            <person name="Stahlberg E."/>
            <person name="Terauchi A.M."/>
            <person name="Yang P."/>
            <person name="Ball S."/>
            <person name="Bowler C."/>
            <person name="Dieckmann C.L."/>
            <person name="Gladyshev V.N."/>
            <person name="Green P."/>
            <person name="Jorgensen R."/>
            <person name="Mayfield S."/>
            <person name="Mueller-Roeber B."/>
            <person name="Rajamani S."/>
            <person name="Sayre R.T."/>
            <person name="Brokstein P."/>
            <person name="Dubchak I."/>
            <person name="Goodstein D."/>
            <person name="Hornick L."/>
            <person name="Huang Y.W."/>
            <person name="Jhaveri J."/>
            <person name="Luo Y."/>
            <person name="Martinez D."/>
            <person name="Ngau W.C."/>
            <person name="Otillar B."/>
            <person name="Poliakov A."/>
            <person name="Porter A."/>
            <person name="Szajkowski L."/>
            <person name="Werner G."/>
            <person name="Zhou K."/>
            <person name="Grigoriev I.V."/>
            <person name="Rokhsar D.S."/>
            <person name="Grossman A.R."/>
        </authorList>
    </citation>
    <scope>NUCLEOTIDE SEQUENCE [LARGE SCALE GENOMIC DNA]</scope>
    <source>
        <strain evidence="3">CC-503</strain>
    </source>
</reference>
<evidence type="ECO:0000313" key="3">
    <source>
        <dbReference type="Proteomes" id="UP000006906"/>
    </source>
</evidence>
<feature type="compositionally biased region" description="Low complexity" evidence="1">
    <location>
        <begin position="249"/>
        <end position="269"/>
    </location>
</feature>